<proteinExistence type="predicted"/>
<accession>A0A699UQ39</accession>
<name>A0A699UQ39_TANCI</name>
<comment type="caution">
    <text evidence="1">The sequence shown here is derived from an EMBL/GenBank/DDBJ whole genome shotgun (WGS) entry which is preliminary data.</text>
</comment>
<sequence>MFTLVDMCPLNRITSSKVLPVEHSSSVSTSETVAVPSRFVDVPITCYQRQGRKAIPVLNERSWNYTL</sequence>
<protein>
    <submittedName>
        <fullName evidence="1">Uncharacterized protein</fullName>
    </submittedName>
</protein>
<reference evidence="1" key="1">
    <citation type="journal article" date="2019" name="Sci. Rep.">
        <title>Draft genome of Tanacetum cinerariifolium, the natural source of mosquito coil.</title>
        <authorList>
            <person name="Yamashiro T."/>
            <person name="Shiraishi A."/>
            <person name="Satake H."/>
            <person name="Nakayama K."/>
        </authorList>
    </citation>
    <scope>NUCLEOTIDE SEQUENCE</scope>
</reference>
<organism evidence="1">
    <name type="scientific">Tanacetum cinerariifolium</name>
    <name type="common">Dalmatian daisy</name>
    <name type="synonym">Chrysanthemum cinerariifolium</name>
    <dbReference type="NCBI Taxonomy" id="118510"/>
    <lineage>
        <taxon>Eukaryota</taxon>
        <taxon>Viridiplantae</taxon>
        <taxon>Streptophyta</taxon>
        <taxon>Embryophyta</taxon>
        <taxon>Tracheophyta</taxon>
        <taxon>Spermatophyta</taxon>
        <taxon>Magnoliopsida</taxon>
        <taxon>eudicotyledons</taxon>
        <taxon>Gunneridae</taxon>
        <taxon>Pentapetalae</taxon>
        <taxon>asterids</taxon>
        <taxon>campanulids</taxon>
        <taxon>Asterales</taxon>
        <taxon>Asteraceae</taxon>
        <taxon>Asteroideae</taxon>
        <taxon>Anthemideae</taxon>
        <taxon>Anthemidinae</taxon>
        <taxon>Tanacetum</taxon>
    </lineage>
</organism>
<dbReference type="AlphaFoldDB" id="A0A699UQ39"/>
<dbReference type="EMBL" id="BKCJ011353761">
    <property type="protein sequence ID" value="GFD24610.1"/>
    <property type="molecule type" value="Genomic_DNA"/>
</dbReference>
<gene>
    <name evidence="1" type="ORF">Tci_896579</name>
</gene>
<evidence type="ECO:0000313" key="1">
    <source>
        <dbReference type="EMBL" id="GFD24610.1"/>
    </source>
</evidence>